<dbReference type="RefSeq" id="WP_156989458.1">
    <property type="nucleotide sequence ID" value="NZ_CP060286.1"/>
</dbReference>
<evidence type="ECO:0000313" key="1">
    <source>
        <dbReference type="EMBL" id="MVB09406.1"/>
    </source>
</evidence>
<evidence type="ECO:0000313" key="4">
    <source>
        <dbReference type="Proteomes" id="UP000515909"/>
    </source>
</evidence>
<organism evidence="1 3">
    <name type="scientific">Caproicibacter fermentans</name>
    <dbReference type="NCBI Taxonomy" id="2576756"/>
    <lineage>
        <taxon>Bacteria</taxon>
        <taxon>Bacillati</taxon>
        <taxon>Bacillota</taxon>
        <taxon>Clostridia</taxon>
        <taxon>Eubacteriales</taxon>
        <taxon>Acutalibacteraceae</taxon>
        <taxon>Caproicibacter</taxon>
    </lineage>
</organism>
<dbReference type="KEGG" id="cfem:HCR03_04445"/>
<protein>
    <submittedName>
        <fullName evidence="1">Uncharacterized protein</fullName>
    </submittedName>
</protein>
<reference evidence="1 3" key="1">
    <citation type="submission" date="2019-09" db="EMBL/GenBank/DDBJ databases">
        <title>Genome sequence of Clostridium sp. EA1.</title>
        <authorList>
            <person name="Poehlein A."/>
            <person name="Bengelsdorf F.R."/>
            <person name="Daniel R."/>
        </authorList>
    </citation>
    <scope>NUCLEOTIDE SEQUENCE [LARGE SCALE GENOMIC DNA]</scope>
    <source>
        <strain evidence="1 3">EA1</strain>
    </source>
</reference>
<gene>
    <name evidence="1" type="ORF">CAFE_00580</name>
    <name evidence="2" type="ORF">HCR03_04445</name>
</gene>
<keyword evidence="3" id="KW-1185">Reference proteome</keyword>
<dbReference type="EMBL" id="CP060286">
    <property type="protein sequence ID" value="QNK41520.1"/>
    <property type="molecule type" value="Genomic_DNA"/>
</dbReference>
<dbReference type="Proteomes" id="UP000515909">
    <property type="component" value="Chromosome"/>
</dbReference>
<dbReference type="Proteomes" id="UP000469440">
    <property type="component" value="Unassembled WGS sequence"/>
</dbReference>
<accession>A0A7G8TD29</accession>
<evidence type="ECO:0000313" key="3">
    <source>
        <dbReference type="Proteomes" id="UP000469440"/>
    </source>
</evidence>
<sequence>MYRNLHELLMDSDSTRQYFMKLPVQIQLTVHDQNDNIRTAEELRRYVDHMTKIKG</sequence>
<dbReference type="AlphaFoldDB" id="A0A6N8HUG6"/>
<reference evidence="2 4" key="2">
    <citation type="submission" date="2020-08" db="EMBL/GenBank/DDBJ databases">
        <title>The isolate Caproiciproducens sp. 7D4C2 produces n-caproate at mildly acidic conditions from hexoses: genome and rBOX comparison with related strains and chain-elongating bacteria.</title>
        <authorList>
            <person name="Esquivel-Elizondo S."/>
            <person name="Bagci C."/>
            <person name="Temovska M."/>
            <person name="Jeon B.S."/>
            <person name="Bessarab I."/>
            <person name="Williams R.B.H."/>
            <person name="Huson D.H."/>
            <person name="Angenent L.T."/>
        </authorList>
    </citation>
    <scope>NUCLEOTIDE SEQUENCE [LARGE SCALE GENOMIC DNA]</scope>
    <source>
        <strain evidence="2 4">7D4C2</strain>
    </source>
</reference>
<accession>A0A6N8HUG6</accession>
<dbReference type="EMBL" id="VWXL01000003">
    <property type="protein sequence ID" value="MVB09406.1"/>
    <property type="molecule type" value="Genomic_DNA"/>
</dbReference>
<evidence type="ECO:0000313" key="2">
    <source>
        <dbReference type="EMBL" id="QNK41520.1"/>
    </source>
</evidence>
<name>A0A6N8HUG6_9FIRM</name>
<proteinExistence type="predicted"/>